<name>A0A6G1JE13_9PLEO</name>
<dbReference type="OrthoDB" id="3675288at2759"/>
<dbReference type="AlphaFoldDB" id="A0A6G1JE13"/>
<dbReference type="EMBL" id="MU005573">
    <property type="protein sequence ID" value="KAF2688471.1"/>
    <property type="molecule type" value="Genomic_DNA"/>
</dbReference>
<evidence type="ECO:0000313" key="1">
    <source>
        <dbReference type="EMBL" id="KAF2688471.1"/>
    </source>
</evidence>
<evidence type="ECO:0000313" key="2">
    <source>
        <dbReference type="Proteomes" id="UP000799291"/>
    </source>
</evidence>
<protein>
    <submittedName>
        <fullName evidence="1">Uncharacterized protein</fullName>
    </submittedName>
</protein>
<keyword evidence="2" id="KW-1185">Reference proteome</keyword>
<proteinExistence type="predicted"/>
<gene>
    <name evidence="1" type="ORF">K458DRAFT_414218</name>
</gene>
<reference evidence="1" key="1">
    <citation type="journal article" date="2020" name="Stud. Mycol.">
        <title>101 Dothideomycetes genomes: a test case for predicting lifestyles and emergence of pathogens.</title>
        <authorList>
            <person name="Haridas S."/>
            <person name="Albert R."/>
            <person name="Binder M."/>
            <person name="Bloem J."/>
            <person name="Labutti K."/>
            <person name="Salamov A."/>
            <person name="Andreopoulos B."/>
            <person name="Baker S."/>
            <person name="Barry K."/>
            <person name="Bills G."/>
            <person name="Bluhm B."/>
            <person name="Cannon C."/>
            <person name="Castanera R."/>
            <person name="Culley D."/>
            <person name="Daum C."/>
            <person name="Ezra D."/>
            <person name="Gonzalez J."/>
            <person name="Henrissat B."/>
            <person name="Kuo A."/>
            <person name="Liang C."/>
            <person name="Lipzen A."/>
            <person name="Lutzoni F."/>
            <person name="Magnuson J."/>
            <person name="Mondo S."/>
            <person name="Nolan M."/>
            <person name="Ohm R."/>
            <person name="Pangilinan J."/>
            <person name="Park H.-J."/>
            <person name="Ramirez L."/>
            <person name="Alfaro M."/>
            <person name="Sun H."/>
            <person name="Tritt A."/>
            <person name="Yoshinaga Y."/>
            <person name="Zwiers L.-H."/>
            <person name="Turgeon B."/>
            <person name="Goodwin S."/>
            <person name="Spatafora J."/>
            <person name="Crous P."/>
            <person name="Grigoriev I."/>
        </authorList>
    </citation>
    <scope>NUCLEOTIDE SEQUENCE</scope>
    <source>
        <strain evidence="1">CBS 122367</strain>
    </source>
</reference>
<accession>A0A6G1JE13</accession>
<sequence>MVANFATGKILSGTENCQRLAMGDINPEKLAKQLQRKFPSGDFQVHMMHNAYRVQSPRELSQDEIDECRYFEPDWPRRRSGKWGSLLRFAKRKLRRDDRDSRP</sequence>
<organism evidence="1 2">
    <name type="scientific">Lentithecium fluviatile CBS 122367</name>
    <dbReference type="NCBI Taxonomy" id="1168545"/>
    <lineage>
        <taxon>Eukaryota</taxon>
        <taxon>Fungi</taxon>
        <taxon>Dikarya</taxon>
        <taxon>Ascomycota</taxon>
        <taxon>Pezizomycotina</taxon>
        <taxon>Dothideomycetes</taxon>
        <taxon>Pleosporomycetidae</taxon>
        <taxon>Pleosporales</taxon>
        <taxon>Massarineae</taxon>
        <taxon>Lentitheciaceae</taxon>
        <taxon>Lentithecium</taxon>
    </lineage>
</organism>
<dbReference type="Proteomes" id="UP000799291">
    <property type="component" value="Unassembled WGS sequence"/>
</dbReference>